<dbReference type="InterPro" id="IPR043502">
    <property type="entry name" value="DNA/RNA_pol_sf"/>
</dbReference>
<dbReference type="PANTHER" id="PTHR11439:SF455">
    <property type="entry name" value="RLK (RECEPTOR-LIKE PROTEIN KINASE) 8, PUTATIVE-RELATED"/>
    <property type="match status" value="1"/>
</dbReference>
<evidence type="ECO:0000259" key="1">
    <source>
        <dbReference type="Pfam" id="PF07727"/>
    </source>
</evidence>
<dbReference type="InterPro" id="IPR013103">
    <property type="entry name" value="RVT_2"/>
</dbReference>
<dbReference type="EMBL" id="OIVN01000458">
    <property type="protein sequence ID" value="SPC80572.1"/>
    <property type="molecule type" value="Genomic_DNA"/>
</dbReference>
<accession>A0A2N9F0E1</accession>
<reference evidence="2" key="1">
    <citation type="submission" date="2018-02" db="EMBL/GenBank/DDBJ databases">
        <authorList>
            <person name="Cohen D.B."/>
            <person name="Kent A.D."/>
        </authorList>
    </citation>
    <scope>NUCLEOTIDE SEQUENCE</scope>
</reference>
<organism evidence="2">
    <name type="scientific">Fagus sylvatica</name>
    <name type="common">Beechnut</name>
    <dbReference type="NCBI Taxonomy" id="28930"/>
    <lineage>
        <taxon>Eukaryota</taxon>
        <taxon>Viridiplantae</taxon>
        <taxon>Streptophyta</taxon>
        <taxon>Embryophyta</taxon>
        <taxon>Tracheophyta</taxon>
        <taxon>Spermatophyta</taxon>
        <taxon>Magnoliopsida</taxon>
        <taxon>eudicotyledons</taxon>
        <taxon>Gunneridae</taxon>
        <taxon>Pentapetalae</taxon>
        <taxon>rosids</taxon>
        <taxon>fabids</taxon>
        <taxon>Fagales</taxon>
        <taxon>Fagaceae</taxon>
        <taxon>Fagus</taxon>
    </lineage>
</organism>
<sequence>MAQPQGFIDQSQPGYVCKLHKSLYGLKQAPRAWFERFTSQLENLGFTASSADPSLFIYKSHNEILYLLLYVDDIVLTGTSPSLITNLITKLQQTFELKDLGPLHYFLGLQLQPDLSFAVNQVRQFMHSPTDTHMVAAKRILRYLKGTLNHGLLFRPSSLTLQAYADADWAGNSDDRRSTSGYVVFLGSTPITWVSKKQSTVSRSSTEAEYRSLASATAEVFWIRTVLKDLGVFLLDPPLLWCDNLSTIALASNPVFHAKTKHIEVDYHFIREKVVRRDIVVKFISTTDQLADILTKCLSSPSFHRLRENLLLSFRPP</sequence>
<dbReference type="SUPFAM" id="SSF56672">
    <property type="entry name" value="DNA/RNA polymerases"/>
    <property type="match status" value="1"/>
</dbReference>
<dbReference type="CDD" id="cd09272">
    <property type="entry name" value="RNase_HI_RT_Ty1"/>
    <property type="match status" value="1"/>
</dbReference>
<feature type="domain" description="Reverse transcriptase Ty1/copia-type" evidence="1">
    <location>
        <begin position="1"/>
        <end position="113"/>
    </location>
</feature>
<dbReference type="PANTHER" id="PTHR11439">
    <property type="entry name" value="GAG-POL-RELATED RETROTRANSPOSON"/>
    <property type="match status" value="1"/>
</dbReference>
<name>A0A2N9F0E1_FAGSY</name>
<gene>
    <name evidence="2" type="ORF">FSB_LOCUS8454</name>
</gene>
<dbReference type="Pfam" id="PF07727">
    <property type="entry name" value="RVT_2"/>
    <property type="match status" value="1"/>
</dbReference>
<proteinExistence type="predicted"/>
<protein>
    <recommendedName>
        <fullName evidence="1">Reverse transcriptase Ty1/copia-type domain-containing protein</fullName>
    </recommendedName>
</protein>
<dbReference type="AlphaFoldDB" id="A0A2N9F0E1"/>
<evidence type="ECO:0000313" key="2">
    <source>
        <dbReference type="EMBL" id="SPC80572.1"/>
    </source>
</evidence>